<dbReference type="PANTHER" id="PTHR38166">
    <property type="entry name" value="C2H2-TYPE DOMAIN-CONTAINING PROTEIN-RELATED"/>
    <property type="match status" value="1"/>
</dbReference>
<organism evidence="2 3">
    <name type="scientific">Cercophora newfieldiana</name>
    <dbReference type="NCBI Taxonomy" id="92897"/>
    <lineage>
        <taxon>Eukaryota</taxon>
        <taxon>Fungi</taxon>
        <taxon>Dikarya</taxon>
        <taxon>Ascomycota</taxon>
        <taxon>Pezizomycotina</taxon>
        <taxon>Sordariomycetes</taxon>
        <taxon>Sordariomycetidae</taxon>
        <taxon>Sordariales</taxon>
        <taxon>Lasiosphaeriaceae</taxon>
        <taxon>Cercophora</taxon>
    </lineage>
</organism>
<dbReference type="EMBL" id="JAULSV010000005">
    <property type="protein sequence ID" value="KAK0643211.1"/>
    <property type="molecule type" value="Genomic_DNA"/>
</dbReference>
<dbReference type="Proteomes" id="UP001174936">
    <property type="component" value="Unassembled WGS sequence"/>
</dbReference>
<feature type="region of interest" description="Disordered" evidence="1">
    <location>
        <begin position="1"/>
        <end position="27"/>
    </location>
</feature>
<feature type="compositionally biased region" description="Pro residues" evidence="1">
    <location>
        <begin position="1"/>
        <end position="10"/>
    </location>
</feature>
<dbReference type="PANTHER" id="PTHR38166:SF1">
    <property type="entry name" value="C2H2-TYPE DOMAIN-CONTAINING PROTEIN"/>
    <property type="match status" value="1"/>
</dbReference>
<feature type="compositionally biased region" description="Basic and acidic residues" evidence="1">
    <location>
        <begin position="78"/>
        <end position="87"/>
    </location>
</feature>
<sequence>MHTHPSPSPSTPVAGARRRYRGRVRQGSESKLQALACPFYRFNPRNYHDCRGFTLRRVKDVKQHIARKHTHTALPNSEEPRQNHDTATHNTHQQDLSPHHAWSLRHGADNPLLVITGEQKKKLKSYLGRGKPIQEQWYEIWNILFPGRDRPQSIYLHSTNNSRGEHLRMLRRVWETHRDEIFSKTSPFPINIPGALPPPGVGDIYLPGSGSHRSSWQQSGAISAVPITCEIVAQRHLFDQVMDAFLNLVGEEMTDDDAEMQVDDTDGPNHDSRGAEVACSFLGVQRPWPPSVSSVNCAGNFDFILWQQFADQAIEIPGIDMATQGGLELASGNLAYSFPLGLSGSPW</sequence>
<protein>
    <submittedName>
        <fullName evidence="2">Uncharacterized protein</fullName>
    </submittedName>
</protein>
<evidence type="ECO:0000313" key="3">
    <source>
        <dbReference type="Proteomes" id="UP001174936"/>
    </source>
</evidence>
<keyword evidence="3" id="KW-1185">Reference proteome</keyword>
<evidence type="ECO:0000313" key="2">
    <source>
        <dbReference type="EMBL" id="KAK0643211.1"/>
    </source>
</evidence>
<evidence type="ECO:0000256" key="1">
    <source>
        <dbReference type="SAM" id="MobiDB-lite"/>
    </source>
</evidence>
<accession>A0AA39Y166</accession>
<feature type="region of interest" description="Disordered" evidence="1">
    <location>
        <begin position="67"/>
        <end position="98"/>
    </location>
</feature>
<dbReference type="AlphaFoldDB" id="A0AA39Y166"/>
<proteinExistence type="predicted"/>
<gene>
    <name evidence="2" type="ORF">B0T16DRAFT_415513</name>
</gene>
<name>A0AA39Y166_9PEZI</name>
<reference evidence="2" key="1">
    <citation type="submission" date="2023-06" db="EMBL/GenBank/DDBJ databases">
        <title>Genome-scale phylogeny and comparative genomics of the fungal order Sordariales.</title>
        <authorList>
            <consortium name="Lawrence Berkeley National Laboratory"/>
            <person name="Hensen N."/>
            <person name="Bonometti L."/>
            <person name="Westerberg I."/>
            <person name="Brannstrom I.O."/>
            <person name="Guillou S."/>
            <person name="Cros-Aarteil S."/>
            <person name="Calhoun S."/>
            <person name="Haridas S."/>
            <person name="Kuo A."/>
            <person name="Mondo S."/>
            <person name="Pangilinan J."/>
            <person name="Riley R."/>
            <person name="Labutti K."/>
            <person name="Andreopoulos B."/>
            <person name="Lipzen A."/>
            <person name="Chen C."/>
            <person name="Yanf M."/>
            <person name="Daum C."/>
            <person name="Ng V."/>
            <person name="Clum A."/>
            <person name="Steindorff A."/>
            <person name="Ohm R."/>
            <person name="Martin F."/>
            <person name="Silar P."/>
            <person name="Natvig D."/>
            <person name="Lalanne C."/>
            <person name="Gautier V."/>
            <person name="Ament-Velasquez S.L."/>
            <person name="Kruys A."/>
            <person name="Hutchinson M.I."/>
            <person name="Powell A.J."/>
            <person name="Barry K."/>
            <person name="Miller A.N."/>
            <person name="Grigoriev I.V."/>
            <person name="Debuchy R."/>
            <person name="Gladieux P."/>
            <person name="Thoren M.H."/>
            <person name="Johannesson H."/>
        </authorList>
    </citation>
    <scope>NUCLEOTIDE SEQUENCE</scope>
    <source>
        <strain evidence="2">SMH2532-1</strain>
    </source>
</reference>
<comment type="caution">
    <text evidence="2">The sequence shown here is derived from an EMBL/GenBank/DDBJ whole genome shotgun (WGS) entry which is preliminary data.</text>
</comment>